<dbReference type="GO" id="GO:0046872">
    <property type="term" value="F:metal ion binding"/>
    <property type="evidence" value="ECO:0007669"/>
    <property type="project" value="UniProtKB-KW"/>
</dbReference>
<evidence type="ECO:0000256" key="1">
    <source>
        <dbReference type="ARBA" id="ARBA00001936"/>
    </source>
</evidence>
<dbReference type="PROSITE" id="PS51462">
    <property type="entry name" value="NUDIX"/>
    <property type="match status" value="1"/>
</dbReference>
<evidence type="ECO:0000256" key="4">
    <source>
        <dbReference type="ARBA" id="ARBA00022801"/>
    </source>
</evidence>
<dbReference type="Gene3D" id="3.90.79.10">
    <property type="entry name" value="Nucleoside Triphosphate Pyrophosphohydrolase"/>
    <property type="match status" value="1"/>
</dbReference>
<organism evidence="8 9">
    <name type="scientific">Aminithiophilus ramosus</name>
    <dbReference type="NCBI Taxonomy" id="3029084"/>
    <lineage>
        <taxon>Bacteria</taxon>
        <taxon>Thermotogati</taxon>
        <taxon>Synergistota</taxon>
        <taxon>Synergistia</taxon>
        <taxon>Synergistales</taxon>
        <taxon>Aminithiophilaceae</taxon>
        <taxon>Aminithiophilus</taxon>
    </lineage>
</organism>
<evidence type="ECO:0000259" key="7">
    <source>
        <dbReference type="PROSITE" id="PS51462"/>
    </source>
</evidence>
<dbReference type="KEGG" id="aram:KAR29_07790"/>
<dbReference type="CDD" id="cd03426">
    <property type="entry name" value="NUDIX_CoAse_Nudt7"/>
    <property type="match status" value="1"/>
</dbReference>
<evidence type="ECO:0000256" key="6">
    <source>
        <dbReference type="ARBA" id="ARBA00023211"/>
    </source>
</evidence>
<dbReference type="InterPro" id="IPR000086">
    <property type="entry name" value="NUDIX_hydrolase_dom"/>
</dbReference>
<keyword evidence="4" id="KW-0378">Hydrolase</keyword>
<evidence type="ECO:0000313" key="8">
    <source>
        <dbReference type="EMBL" id="QTX31294.1"/>
    </source>
</evidence>
<sequence length="213" mass="23665">MAGQAQAVAAFVPLPPPLEACRLFCRDHFPFFSWPRGGESCRQSAVLVTLYPHEGTMRMILLVRPANLRRHPGQIGFPGGAREERDLAPVDTALREASEEIGLDRSKAEVLGLLPREFAYSSDFCIVPVLAWWPFEGGPVLRPDPVEVEALLTPSVNELGETPSLEWREERGRAFLYPVFPLGGRRLWGASARIALRFLRLLSRFGDGLSCPS</sequence>
<evidence type="ECO:0000256" key="3">
    <source>
        <dbReference type="ARBA" id="ARBA00022723"/>
    </source>
</evidence>
<dbReference type="PANTHER" id="PTHR12992:SF11">
    <property type="entry name" value="MITOCHONDRIAL COENZYME A DIPHOSPHATASE NUDT8"/>
    <property type="match status" value="1"/>
</dbReference>
<feature type="domain" description="Nudix hydrolase" evidence="7">
    <location>
        <begin position="41"/>
        <end position="182"/>
    </location>
</feature>
<dbReference type="GO" id="GO:0010945">
    <property type="term" value="F:coenzyme A diphosphatase activity"/>
    <property type="evidence" value="ECO:0007669"/>
    <property type="project" value="InterPro"/>
</dbReference>
<dbReference type="Pfam" id="PF00293">
    <property type="entry name" value="NUDIX"/>
    <property type="match status" value="1"/>
</dbReference>
<comment type="cofactor">
    <cofactor evidence="2">
        <name>Mg(2+)</name>
        <dbReference type="ChEBI" id="CHEBI:18420"/>
    </cofactor>
</comment>
<dbReference type="EMBL" id="CP072943">
    <property type="protein sequence ID" value="QTX31294.1"/>
    <property type="molecule type" value="Genomic_DNA"/>
</dbReference>
<dbReference type="Proteomes" id="UP000671879">
    <property type="component" value="Chromosome"/>
</dbReference>
<gene>
    <name evidence="8" type="ORF">KAR29_07790</name>
</gene>
<proteinExistence type="predicted"/>
<dbReference type="RefSeq" id="WP_274372444.1">
    <property type="nucleotide sequence ID" value="NZ_CP072943.1"/>
</dbReference>
<evidence type="ECO:0000256" key="5">
    <source>
        <dbReference type="ARBA" id="ARBA00022842"/>
    </source>
</evidence>
<protein>
    <submittedName>
        <fullName evidence="8">CoA pyrophosphatase</fullName>
    </submittedName>
</protein>
<dbReference type="InterPro" id="IPR045121">
    <property type="entry name" value="CoAse"/>
</dbReference>
<dbReference type="PANTHER" id="PTHR12992">
    <property type="entry name" value="NUDIX HYDROLASE"/>
    <property type="match status" value="1"/>
</dbReference>
<comment type="cofactor">
    <cofactor evidence="1">
        <name>Mn(2+)</name>
        <dbReference type="ChEBI" id="CHEBI:29035"/>
    </cofactor>
</comment>
<keyword evidence="3" id="KW-0479">Metal-binding</keyword>
<dbReference type="AlphaFoldDB" id="A0A9Q7AD48"/>
<accession>A0A9Q7AD48</accession>
<dbReference type="SUPFAM" id="SSF55811">
    <property type="entry name" value="Nudix"/>
    <property type="match status" value="1"/>
</dbReference>
<dbReference type="InterPro" id="IPR015797">
    <property type="entry name" value="NUDIX_hydrolase-like_dom_sf"/>
</dbReference>
<evidence type="ECO:0000313" key="9">
    <source>
        <dbReference type="Proteomes" id="UP000671879"/>
    </source>
</evidence>
<name>A0A9Q7AD48_9BACT</name>
<keyword evidence="6" id="KW-0464">Manganese</keyword>
<reference evidence="9" key="1">
    <citation type="submission" date="2021-04" db="EMBL/GenBank/DDBJ databases">
        <title>A novel Synergistetes isolate from a pyrite-forming mixed culture.</title>
        <authorList>
            <person name="Bunk B."/>
            <person name="Sproer C."/>
            <person name="Spring S."/>
            <person name="Pester M."/>
        </authorList>
    </citation>
    <scope>NUCLEOTIDE SEQUENCE [LARGE SCALE GENOMIC DNA]</scope>
    <source>
        <strain evidence="9">J.5.4.2-T.3.5.2</strain>
    </source>
</reference>
<keyword evidence="5" id="KW-0460">Magnesium</keyword>
<evidence type="ECO:0000256" key="2">
    <source>
        <dbReference type="ARBA" id="ARBA00001946"/>
    </source>
</evidence>
<keyword evidence="9" id="KW-1185">Reference proteome</keyword>